<dbReference type="AlphaFoldDB" id="A0A7J7KFK4"/>
<evidence type="ECO:0000313" key="1">
    <source>
        <dbReference type="EMBL" id="KAF6037432.1"/>
    </source>
</evidence>
<protein>
    <submittedName>
        <fullName evidence="1">Uncharacterized protein</fullName>
    </submittedName>
</protein>
<dbReference type="EMBL" id="VXIV02000571">
    <property type="protein sequence ID" value="KAF6037432.1"/>
    <property type="molecule type" value="Genomic_DNA"/>
</dbReference>
<accession>A0A7J7KFK4</accession>
<organism evidence="1 2">
    <name type="scientific">Bugula neritina</name>
    <name type="common">Brown bryozoan</name>
    <name type="synonym">Sertularia neritina</name>
    <dbReference type="NCBI Taxonomy" id="10212"/>
    <lineage>
        <taxon>Eukaryota</taxon>
        <taxon>Metazoa</taxon>
        <taxon>Spiralia</taxon>
        <taxon>Lophotrochozoa</taxon>
        <taxon>Bryozoa</taxon>
        <taxon>Gymnolaemata</taxon>
        <taxon>Cheilostomatida</taxon>
        <taxon>Flustrina</taxon>
        <taxon>Buguloidea</taxon>
        <taxon>Bugulidae</taxon>
        <taxon>Bugula</taxon>
    </lineage>
</organism>
<sequence length="71" mass="8239">MWSFRKLAAVGHTVMNSCSQCNRRDNSTQHHDIYQWEGHALMYYYSNTCKNIVHSIITNINNSATTVPQLH</sequence>
<dbReference type="Proteomes" id="UP000593567">
    <property type="component" value="Unassembled WGS sequence"/>
</dbReference>
<reference evidence="1" key="1">
    <citation type="submission" date="2020-06" db="EMBL/GenBank/DDBJ databases">
        <title>Draft genome of Bugula neritina, a colonial animal packing powerful symbionts and potential medicines.</title>
        <authorList>
            <person name="Rayko M."/>
        </authorList>
    </citation>
    <scope>NUCLEOTIDE SEQUENCE [LARGE SCALE GENOMIC DNA]</scope>
    <source>
        <strain evidence="1">Kwan_BN1</strain>
    </source>
</reference>
<evidence type="ECO:0000313" key="2">
    <source>
        <dbReference type="Proteomes" id="UP000593567"/>
    </source>
</evidence>
<comment type="caution">
    <text evidence="1">The sequence shown here is derived from an EMBL/GenBank/DDBJ whole genome shotgun (WGS) entry which is preliminary data.</text>
</comment>
<proteinExistence type="predicted"/>
<gene>
    <name evidence="1" type="ORF">EB796_004254</name>
</gene>
<name>A0A7J7KFK4_BUGNE</name>
<keyword evidence="2" id="KW-1185">Reference proteome</keyword>